<evidence type="ECO:0000313" key="2">
    <source>
        <dbReference type="EMBL" id="TLE02919.1"/>
    </source>
</evidence>
<evidence type="ECO:0000256" key="1">
    <source>
        <dbReference type="SAM" id="SignalP"/>
    </source>
</evidence>
<gene>
    <name evidence="2" type="ORF">LS65_003075</name>
</gene>
<dbReference type="Proteomes" id="UP000029707">
    <property type="component" value="Unassembled WGS sequence"/>
</dbReference>
<keyword evidence="1" id="KW-0732">Signal</keyword>
<dbReference type="STRING" id="425400.LS65_06810"/>
<feature type="signal peptide" evidence="1">
    <location>
        <begin position="1"/>
        <end position="20"/>
    </location>
</feature>
<name>A0A4U8TSC6_9HELI</name>
<dbReference type="EMBL" id="JRMQ02000002">
    <property type="protein sequence ID" value="TLE02919.1"/>
    <property type="molecule type" value="Genomic_DNA"/>
</dbReference>
<dbReference type="OrthoDB" id="5328408at2"/>
<organism evidence="2 3">
    <name type="scientific">Helicobacter japonicus</name>
    <dbReference type="NCBI Taxonomy" id="425400"/>
    <lineage>
        <taxon>Bacteria</taxon>
        <taxon>Pseudomonadati</taxon>
        <taxon>Campylobacterota</taxon>
        <taxon>Epsilonproteobacteria</taxon>
        <taxon>Campylobacterales</taxon>
        <taxon>Helicobacteraceae</taxon>
        <taxon>Helicobacter</taxon>
    </lineage>
</organism>
<dbReference type="InterPro" id="IPR038310">
    <property type="entry name" value="DUF1104_sf"/>
</dbReference>
<dbReference type="RefSeq" id="WP_034362597.1">
    <property type="nucleotide sequence ID" value="NZ_CAJUDB010000022.1"/>
</dbReference>
<proteinExistence type="predicted"/>
<comment type="caution">
    <text evidence="2">The sequence shown here is derived from an EMBL/GenBank/DDBJ whole genome shotgun (WGS) entry which is preliminary data.</text>
</comment>
<accession>A0A4U8TSC6</accession>
<dbReference type="Gene3D" id="1.20.120.1430">
    <property type="entry name" value="HP0721 helical bundle"/>
    <property type="match status" value="1"/>
</dbReference>
<protein>
    <submittedName>
        <fullName evidence="2">DUF1104 domain-containing protein</fullName>
    </submittedName>
</protein>
<dbReference type="InterPro" id="IPR009488">
    <property type="entry name" value="DUF1104"/>
</dbReference>
<reference evidence="2 3" key="1">
    <citation type="journal article" date="2014" name="Genome Announc.">
        <title>Draft genome sequences of eight enterohepatic helicobacter species isolated from both laboratory and wild rodents.</title>
        <authorList>
            <person name="Sheh A."/>
            <person name="Shen Z."/>
            <person name="Fox J.G."/>
        </authorList>
    </citation>
    <scope>NUCLEOTIDE SEQUENCE [LARGE SCALE GENOMIC DNA]</scope>
    <source>
        <strain evidence="2 3">MIT 01-6451</strain>
    </source>
</reference>
<feature type="chain" id="PRO_5020243429" evidence="1">
    <location>
        <begin position="21"/>
        <end position="122"/>
    </location>
</feature>
<sequence>MKKSLFSLCLVGLLSVGAFGADFSKLSNESFVAAGANLAAKDVPDYKMELHKRMQSMNYFDAKALKKSVKYNFKMAKYQRTPIQQMVYKNEVCQAMQAKTDSMSGKQIRESGLKIKRNCFKG</sequence>
<keyword evidence="3" id="KW-1185">Reference proteome</keyword>
<dbReference type="AlphaFoldDB" id="A0A4U8TSC6"/>
<dbReference type="Pfam" id="PF06518">
    <property type="entry name" value="DUF1104"/>
    <property type="match status" value="1"/>
</dbReference>
<evidence type="ECO:0000313" key="3">
    <source>
        <dbReference type="Proteomes" id="UP000029707"/>
    </source>
</evidence>